<evidence type="ECO:0000256" key="1">
    <source>
        <dbReference type="ARBA" id="ARBA00022630"/>
    </source>
</evidence>
<dbReference type="PANTHER" id="PTHR42659:SF2">
    <property type="entry name" value="XANTHINE DEHYDROGENASE SUBUNIT C-RELATED"/>
    <property type="match status" value="1"/>
</dbReference>
<evidence type="ECO:0000256" key="2">
    <source>
        <dbReference type="ARBA" id="ARBA00022827"/>
    </source>
</evidence>
<reference evidence="5" key="1">
    <citation type="submission" date="2019-08" db="EMBL/GenBank/DDBJ databases">
        <authorList>
            <person name="Kucharzyk K."/>
            <person name="Murdoch R.W."/>
            <person name="Higgins S."/>
            <person name="Loffler F."/>
        </authorList>
    </citation>
    <scope>NUCLEOTIDE SEQUENCE</scope>
</reference>
<protein>
    <submittedName>
        <fullName evidence="5">6-hydroxypseudooxynicotine dehydrogenase complex subunit alpha</fullName>
        <ecNumber evidence="5">1.5.99.14</ecNumber>
    </submittedName>
</protein>
<dbReference type="Gene3D" id="3.30.465.10">
    <property type="match status" value="1"/>
</dbReference>
<dbReference type="SUPFAM" id="SSF55447">
    <property type="entry name" value="CO dehydrogenase flavoprotein C-terminal domain-like"/>
    <property type="match status" value="1"/>
</dbReference>
<dbReference type="InterPro" id="IPR016166">
    <property type="entry name" value="FAD-bd_PCMH"/>
</dbReference>
<dbReference type="InterPro" id="IPR016169">
    <property type="entry name" value="FAD-bd_PCMH_sub2"/>
</dbReference>
<sequence>MIPTKFEYYKMDTLEEAFQTFNELSLQGKNPMYYSGGTEIITMARANNIHMGAVIDIKGIPECCTMEMKDNKLNIGSAVTLSQISESKMFPLLGQTAARIADHTVQCKLTIGGNLCGTIIYKETSLPLMLCDSIVVIFGKNGRREVQFNQIFNKKLNLLPGELLVSLIIDERYFSLPYVHVKKTKSDKIAYPLMTVAALKKDNKIRIAFSGLYSYPFRNKEIENYINDEGINHKNKISQIIEQVSSSILYDAEGSSEYRKFVLKNTLENTFKMLNEV</sequence>
<accession>A0A644ZNS9</accession>
<dbReference type="InterPro" id="IPR051312">
    <property type="entry name" value="Diverse_Substr_Oxidored"/>
</dbReference>
<keyword evidence="1" id="KW-0285">Flavoprotein</keyword>
<dbReference type="InterPro" id="IPR002346">
    <property type="entry name" value="Mopterin_DH_FAD-bd"/>
</dbReference>
<dbReference type="Pfam" id="PF00941">
    <property type="entry name" value="FAD_binding_5"/>
    <property type="match status" value="1"/>
</dbReference>
<dbReference type="GO" id="GO:0034909">
    <property type="term" value="F:6-hydroxypseudooxynicotine dehydrogenase activity"/>
    <property type="evidence" value="ECO:0007669"/>
    <property type="project" value="UniProtKB-EC"/>
</dbReference>
<dbReference type="SUPFAM" id="SSF56176">
    <property type="entry name" value="FAD-binding/transporter-associated domain-like"/>
    <property type="match status" value="1"/>
</dbReference>
<keyword evidence="2" id="KW-0274">FAD</keyword>
<keyword evidence="3 5" id="KW-0560">Oxidoreductase</keyword>
<proteinExistence type="predicted"/>
<dbReference type="AlphaFoldDB" id="A0A644ZNS9"/>
<dbReference type="Gene3D" id="3.30.390.50">
    <property type="entry name" value="CO dehydrogenase flavoprotein, C-terminal domain"/>
    <property type="match status" value="1"/>
</dbReference>
<evidence type="ECO:0000259" key="4">
    <source>
        <dbReference type="PROSITE" id="PS51387"/>
    </source>
</evidence>
<dbReference type="PANTHER" id="PTHR42659">
    <property type="entry name" value="XANTHINE DEHYDROGENASE SUBUNIT C-RELATED"/>
    <property type="match status" value="1"/>
</dbReference>
<gene>
    <name evidence="5" type="primary">kdhA_2</name>
    <name evidence="5" type="ORF">SDC9_89275</name>
</gene>
<feature type="domain" description="FAD-binding PCMH-type" evidence="4">
    <location>
        <begin position="1"/>
        <end position="179"/>
    </location>
</feature>
<dbReference type="EMBL" id="VSSQ01009790">
    <property type="protein sequence ID" value="MPM42609.1"/>
    <property type="molecule type" value="Genomic_DNA"/>
</dbReference>
<dbReference type="Gene3D" id="3.30.43.10">
    <property type="entry name" value="Uridine Diphospho-n-acetylenolpyruvylglucosamine Reductase, domain 2"/>
    <property type="match status" value="1"/>
</dbReference>
<dbReference type="PROSITE" id="PS51387">
    <property type="entry name" value="FAD_PCMH"/>
    <property type="match status" value="1"/>
</dbReference>
<dbReference type="InterPro" id="IPR016167">
    <property type="entry name" value="FAD-bd_PCMH_sub1"/>
</dbReference>
<dbReference type="InterPro" id="IPR036683">
    <property type="entry name" value="CO_DH_flav_C_dom_sf"/>
</dbReference>
<dbReference type="EC" id="1.5.99.14" evidence="5"/>
<comment type="caution">
    <text evidence="5">The sequence shown here is derived from an EMBL/GenBank/DDBJ whole genome shotgun (WGS) entry which is preliminary data.</text>
</comment>
<organism evidence="5">
    <name type="scientific">bioreactor metagenome</name>
    <dbReference type="NCBI Taxonomy" id="1076179"/>
    <lineage>
        <taxon>unclassified sequences</taxon>
        <taxon>metagenomes</taxon>
        <taxon>ecological metagenomes</taxon>
    </lineage>
</organism>
<evidence type="ECO:0000313" key="5">
    <source>
        <dbReference type="EMBL" id="MPM42609.1"/>
    </source>
</evidence>
<name>A0A644ZNS9_9ZZZZ</name>
<evidence type="ECO:0000256" key="3">
    <source>
        <dbReference type="ARBA" id="ARBA00023002"/>
    </source>
</evidence>
<dbReference type="InterPro" id="IPR036318">
    <property type="entry name" value="FAD-bd_PCMH-like_sf"/>
</dbReference>
<dbReference type="GO" id="GO:0071949">
    <property type="term" value="F:FAD binding"/>
    <property type="evidence" value="ECO:0007669"/>
    <property type="project" value="InterPro"/>
</dbReference>